<feature type="region of interest" description="Disordered" evidence="1">
    <location>
        <begin position="119"/>
        <end position="142"/>
    </location>
</feature>
<dbReference type="AlphaFoldDB" id="A0A9P5H099"/>
<keyword evidence="3" id="KW-1185">Reference proteome</keyword>
<proteinExistence type="predicted"/>
<accession>A0A9P5H099</accession>
<dbReference type="Proteomes" id="UP000722485">
    <property type="component" value="Unassembled WGS sequence"/>
</dbReference>
<comment type="caution">
    <text evidence="2">The sequence shown here is derived from an EMBL/GenBank/DDBJ whole genome shotgun (WGS) entry which is preliminary data.</text>
</comment>
<evidence type="ECO:0000313" key="2">
    <source>
        <dbReference type="EMBL" id="KAF7537891.1"/>
    </source>
</evidence>
<gene>
    <name evidence="2" type="ORF">G7Z17_g12763</name>
</gene>
<dbReference type="EMBL" id="JAANBB010000618">
    <property type="protein sequence ID" value="KAF7537891.1"/>
    <property type="molecule type" value="Genomic_DNA"/>
</dbReference>
<sequence length="142" mass="15738">MALHFRAIQKVNWRVRRLAGQAAENPYIPGNVPRADGDSCVSHDRTLHLHVVVSLGHPPPRPSIGLRRAALWVRRWGKGRPVRYLQLGKAAPWTPWKEGELGRSGAETEACPPLKAAQGWLQGPPSSVLQRTTAHRSAPQRC</sequence>
<name>A0A9P5H099_9HYPO</name>
<evidence type="ECO:0000256" key="1">
    <source>
        <dbReference type="SAM" id="MobiDB-lite"/>
    </source>
</evidence>
<reference evidence="2" key="1">
    <citation type="submission" date="2020-03" db="EMBL/GenBank/DDBJ databases">
        <title>Draft Genome Sequence of Cylindrodendrum hubeiense.</title>
        <authorList>
            <person name="Buettner E."/>
            <person name="Kellner H."/>
        </authorList>
    </citation>
    <scope>NUCLEOTIDE SEQUENCE</scope>
    <source>
        <strain evidence="2">IHI 201604</strain>
    </source>
</reference>
<protein>
    <submittedName>
        <fullName evidence="2">Uncharacterized protein</fullName>
    </submittedName>
</protein>
<evidence type="ECO:0000313" key="3">
    <source>
        <dbReference type="Proteomes" id="UP000722485"/>
    </source>
</evidence>
<organism evidence="2 3">
    <name type="scientific">Cylindrodendrum hubeiense</name>
    <dbReference type="NCBI Taxonomy" id="595255"/>
    <lineage>
        <taxon>Eukaryota</taxon>
        <taxon>Fungi</taxon>
        <taxon>Dikarya</taxon>
        <taxon>Ascomycota</taxon>
        <taxon>Pezizomycotina</taxon>
        <taxon>Sordariomycetes</taxon>
        <taxon>Hypocreomycetidae</taxon>
        <taxon>Hypocreales</taxon>
        <taxon>Nectriaceae</taxon>
        <taxon>Cylindrodendrum</taxon>
    </lineage>
</organism>